<dbReference type="RefSeq" id="XP_070855108.1">
    <property type="nucleotide sequence ID" value="XM_070999007.1"/>
</dbReference>
<organism evidence="2 3">
    <name type="scientific">Drosophila suzukii</name>
    <name type="common">Spotted-wing drosophila fruit fly</name>
    <dbReference type="NCBI Taxonomy" id="28584"/>
    <lineage>
        <taxon>Eukaryota</taxon>
        <taxon>Metazoa</taxon>
        <taxon>Ecdysozoa</taxon>
        <taxon>Arthropoda</taxon>
        <taxon>Hexapoda</taxon>
        <taxon>Insecta</taxon>
        <taxon>Pterygota</taxon>
        <taxon>Neoptera</taxon>
        <taxon>Endopterygota</taxon>
        <taxon>Diptera</taxon>
        <taxon>Brachycera</taxon>
        <taxon>Muscomorpha</taxon>
        <taxon>Ephydroidea</taxon>
        <taxon>Drosophilidae</taxon>
        <taxon>Drosophila</taxon>
        <taxon>Sophophora</taxon>
    </lineage>
</organism>
<accession>A0ABM4TYP7</accession>
<dbReference type="PANTHER" id="PTHR34072">
    <property type="entry name" value="ENZYMATIC POLYPROTEIN-RELATED"/>
    <property type="match status" value="1"/>
</dbReference>
<dbReference type="Gene3D" id="3.10.20.370">
    <property type="match status" value="1"/>
</dbReference>
<dbReference type="Gene3D" id="3.10.10.10">
    <property type="entry name" value="HIV Type 1 Reverse Transcriptase, subunit A, domain 1"/>
    <property type="match status" value="1"/>
</dbReference>
<evidence type="ECO:0000313" key="3">
    <source>
        <dbReference type="RefSeq" id="XP_070855108.1"/>
    </source>
</evidence>
<dbReference type="PANTHER" id="PTHR34072:SF52">
    <property type="entry name" value="RIBONUCLEASE H"/>
    <property type="match status" value="1"/>
</dbReference>
<gene>
    <name evidence="3" type="primary">LOC139354757</name>
</gene>
<feature type="domain" description="RNase H type-1" evidence="1">
    <location>
        <begin position="169"/>
        <end position="251"/>
    </location>
</feature>
<evidence type="ECO:0000313" key="2">
    <source>
        <dbReference type="Proteomes" id="UP001652628"/>
    </source>
</evidence>
<keyword evidence="2" id="KW-1185">Reference proteome</keyword>
<sequence>MTALANQSKLDEESIIEHIVEGIPDSKQNKSCSYQASNLKEFREKLKVYEKICANLHHLSNDIRSVVVGLVQNYKPLKPESSPVEMEVLLTDKDPVYQRPRRLPHEETEKADKQIRDWLKEGITSQRVSEYASPVVKNTSFKMGEEELASFNQLKVSLSSSPVLKLFDQKSATEVHCDASMYGYGAVLLQKDSDDHEFHPVEYMSRKTTDAEEKYTSYELEVLAIVHALKKWRVYLLGRKIKIVTDCNASQ</sequence>
<dbReference type="SUPFAM" id="SSF56672">
    <property type="entry name" value="DNA/RNA polymerases"/>
    <property type="match status" value="1"/>
</dbReference>
<dbReference type="CDD" id="cd09274">
    <property type="entry name" value="RNase_HI_RT_Ty3"/>
    <property type="match status" value="1"/>
</dbReference>
<dbReference type="Proteomes" id="UP001652628">
    <property type="component" value="Unplaced"/>
</dbReference>
<dbReference type="InterPro" id="IPR041577">
    <property type="entry name" value="RT_RNaseH_2"/>
</dbReference>
<dbReference type="GeneID" id="139354757"/>
<evidence type="ECO:0000259" key="1">
    <source>
        <dbReference type="PROSITE" id="PS50879"/>
    </source>
</evidence>
<dbReference type="PROSITE" id="PS50879">
    <property type="entry name" value="RNASE_H_1"/>
    <property type="match status" value="1"/>
</dbReference>
<protein>
    <recommendedName>
        <fullName evidence="1">RNase H type-1 domain-containing protein</fullName>
    </recommendedName>
</protein>
<dbReference type="InterPro" id="IPR002156">
    <property type="entry name" value="RNaseH_domain"/>
</dbReference>
<dbReference type="Pfam" id="PF17919">
    <property type="entry name" value="RT_RNaseH_2"/>
    <property type="match status" value="1"/>
</dbReference>
<name>A0ABM4TYP7_DROSZ</name>
<dbReference type="InterPro" id="IPR043502">
    <property type="entry name" value="DNA/RNA_pol_sf"/>
</dbReference>
<reference evidence="3" key="1">
    <citation type="submission" date="2025-08" db="UniProtKB">
        <authorList>
            <consortium name="RefSeq"/>
        </authorList>
    </citation>
    <scope>IDENTIFICATION</scope>
</reference>
<proteinExistence type="predicted"/>